<proteinExistence type="predicted"/>
<evidence type="ECO:0000256" key="1">
    <source>
        <dbReference type="SAM" id="MobiDB-lite"/>
    </source>
</evidence>
<evidence type="ECO:0000313" key="2">
    <source>
        <dbReference type="EMBL" id="AXV84142.1"/>
    </source>
</evidence>
<sequence length="128" mass="14097">MRDRKFAVCILFASALLSGCGIGGFWMNGDPSAGKNIKPYIEKWNKPGITSNTRDQDSANCGGGSGSHAPGFSQKRINEEKRPGEKENSAYARLFYNWERCMIKKGYRFTGECYDNEISRASPACGAP</sequence>
<accession>A0AAD0SGW0</accession>
<dbReference type="Proteomes" id="UP000261758">
    <property type="component" value="Plasmid unnamed"/>
</dbReference>
<geneLocation type="plasmid" evidence="2 3">
    <name>unnamed</name>
</geneLocation>
<protein>
    <submittedName>
        <fullName evidence="2">Uncharacterized protein</fullName>
    </submittedName>
</protein>
<keyword evidence="2" id="KW-0614">Plasmid</keyword>
<dbReference type="PROSITE" id="PS51257">
    <property type="entry name" value="PROKAR_LIPOPROTEIN"/>
    <property type="match status" value="1"/>
</dbReference>
<feature type="compositionally biased region" description="Basic and acidic residues" evidence="1">
    <location>
        <begin position="76"/>
        <end position="86"/>
    </location>
</feature>
<dbReference type="AlphaFoldDB" id="A0AAD0SGW0"/>
<evidence type="ECO:0000313" key="3">
    <source>
        <dbReference type="Proteomes" id="UP000261758"/>
    </source>
</evidence>
<name>A0AAD0SGW0_RALSL</name>
<reference evidence="2 3" key="1">
    <citation type="submission" date="2017-08" db="EMBL/GenBank/DDBJ databases">
        <title>Genome sequences of Ralstonia solanacearum Species Complex (RSSC) isolated from Potato bacterial wilts in Korea.</title>
        <authorList>
            <person name="Cho H."/>
            <person name="Song E.-S."/>
            <person name="Lee Y.K."/>
            <person name="Lee S."/>
            <person name="Lee S.-W."/>
            <person name="Jo A."/>
            <person name="Kim J.-G."/>
            <person name="Hwang I."/>
        </authorList>
    </citation>
    <scope>NUCLEOTIDE SEQUENCE [LARGE SCALE GENOMIC DNA]</scope>
    <source>
        <strain evidence="2 3">T98</strain>
        <plasmid evidence="2 3">unnamed</plasmid>
    </source>
</reference>
<gene>
    <name evidence="2" type="ORF">CJO77_21710</name>
</gene>
<dbReference type="EMBL" id="CP022760">
    <property type="protein sequence ID" value="AXV84142.1"/>
    <property type="molecule type" value="Genomic_DNA"/>
</dbReference>
<feature type="region of interest" description="Disordered" evidence="1">
    <location>
        <begin position="46"/>
        <end position="86"/>
    </location>
</feature>
<organism evidence="2 3">
    <name type="scientific">Ralstonia solanacearum</name>
    <name type="common">Pseudomonas solanacearum</name>
    <dbReference type="NCBI Taxonomy" id="305"/>
    <lineage>
        <taxon>Bacteria</taxon>
        <taxon>Pseudomonadati</taxon>
        <taxon>Pseudomonadota</taxon>
        <taxon>Betaproteobacteria</taxon>
        <taxon>Burkholderiales</taxon>
        <taxon>Burkholderiaceae</taxon>
        <taxon>Ralstonia</taxon>
        <taxon>Ralstonia solanacearum species complex</taxon>
    </lineage>
</organism>